<dbReference type="InterPro" id="IPR008984">
    <property type="entry name" value="SMAD_FHA_dom_sf"/>
</dbReference>
<feature type="compositionally biased region" description="Basic and acidic residues" evidence="1">
    <location>
        <begin position="642"/>
        <end position="652"/>
    </location>
</feature>
<dbReference type="Gene3D" id="2.60.200.20">
    <property type="match status" value="1"/>
</dbReference>
<dbReference type="SMART" id="SM00240">
    <property type="entry name" value="FHA"/>
    <property type="match status" value="1"/>
</dbReference>
<dbReference type="EMBL" id="CAKLBY020000072">
    <property type="protein sequence ID" value="CAK7924143.1"/>
    <property type="molecule type" value="Genomic_DNA"/>
</dbReference>
<accession>A0AAV1TQS4</accession>
<comment type="caution">
    <text evidence="3">The sequence shown here is derived from an EMBL/GenBank/DDBJ whole genome shotgun (WGS) entry which is preliminary data.</text>
</comment>
<dbReference type="CDD" id="cd00060">
    <property type="entry name" value="FHA"/>
    <property type="match status" value="1"/>
</dbReference>
<proteinExistence type="predicted"/>
<evidence type="ECO:0000313" key="4">
    <source>
        <dbReference type="Proteomes" id="UP001162060"/>
    </source>
</evidence>
<name>A0AAV1TQS4_9STRA</name>
<dbReference type="PROSITE" id="PS50006">
    <property type="entry name" value="FHA_DOMAIN"/>
    <property type="match status" value="1"/>
</dbReference>
<dbReference type="Pfam" id="PF00498">
    <property type="entry name" value="FHA"/>
    <property type="match status" value="1"/>
</dbReference>
<evidence type="ECO:0000313" key="3">
    <source>
        <dbReference type="EMBL" id="CAK7924143.1"/>
    </source>
</evidence>
<organism evidence="3 4">
    <name type="scientific">Peronospora matthiolae</name>
    <dbReference type="NCBI Taxonomy" id="2874970"/>
    <lineage>
        <taxon>Eukaryota</taxon>
        <taxon>Sar</taxon>
        <taxon>Stramenopiles</taxon>
        <taxon>Oomycota</taxon>
        <taxon>Peronosporomycetes</taxon>
        <taxon>Peronosporales</taxon>
        <taxon>Peronosporaceae</taxon>
        <taxon>Peronospora</taxon>
    </lineage>
</organism>
<dbReference type="Proteomes" id="UP001162060">
    <property type="component" value="Unassembled WGS sequence"/>
</dbReference>
<gene>
    <name evidence="3" type="ORF">PM001_LOCUS9293</name>
</gene>
<reference evidence="3" key="1">
    <citation type="submission" date="2024-01" db="EMBL/GenBank/DDBJ databases">
        <authorList>
            <person name="Webb A."/>
        </authorList>
    </citation>
    <scope>NUCLEOTIDE SEQUENCE</scope>
    <source>
        <strain evidence="3">Pm1</strain>
    </source>
</reference>
<feature type="compositionally biased region" description="Polar residues" evidence="1">
    <location>
        <begin position="629"/>
        <end position="639"/>
    </location>
</feature>
<evidence type="ECO:0000256" key="1">
    <source>
        <dbReference type="SAM" id="MobiDB-lite"/>
    </source>
</evidence>
<sequence>MVASLLCFRLEAARGPHAGSTYRYCFVSHSTSDLPFQPLRIGRKKSCWLRLVKDLEVSTIHAEFRFLDAAAGETKVALCDSSSTNGTKLNGELLEPQQDYTLTHGDLIAVGRTGLRFVQAEHGQVCGVEEGPSAANIMQTTGILVSSPIAPSTRAPVVLKELDDEKVGDACALPAPAVTSALLQASAPVNKSSVEQPETEPASGMLIVKEPLTSVASEVHCDSGNLEEVGVDASVENVAASGGEVQSVGVEAHTPDEATCTTCNGMIGRLSILEQQAHHNACLGGRNAAALPTKAFITKNATPRSRKRANTASGVARVVKPAKPKVTKGSERIVAAATKTKKSRKRKRTDAAEDIVLAFAAADTPKLDKEQQTDLRLAATKKKLAQLDDQMTKLAKRRINLVKTVERLEKTKDKFRKSQVLPPAKVVQLLDLKSALDVIFPSDRRAGTIDRRVYKLRANCTSIVSKKITPSTLEQRVGNSNCDNDLRAEQAAVAAISMWSRASQQLFGLKCDALLYRNSVLRAFVGHHNSADSGSIHAEAVDCVDSGYDKAVATDCEREHGDKAPELVDVPSATILETTRDDPKVPDAVKRVFPDWQRDLAFLRAQTVADIGAALETLKDAQVEADVATPSNSEASEQLDSSEEKNDTDNRGSDASACVGAQDSTDKQVAYDYMAQVMMQLITAKQPLQSAVSPARSDATLGSTKASVSIQTKPLSE</sequence>
<dbReference type="InterPro" id="IPR000253">
    <property type="entry name" value="FHA_dom"/>
</dbReference>
<evidence type="ECO:0000259" key="2">
    <source>
        <dbReference type="PROSITE" id="PS50006"/>
    </source>
</evidence>
<feature type="compositionally biased region" description="Polar residues" evidence="1">
    <location>
        <begin position="700"/>
        <end position="717"/>
    </location>
</feature>
<feature type="region of interest" description="Disordered" evidence="1">
    <location>
        <begin position="687"/>
        <end position="717"/>
    </location>
</feature>
<feature type="domain" description="FHA" evidence="2">
    <location>
        <begin position="39"/>
        <end position="94"/>
    </location>
</feature>
<dbReference type="SUPFAM" id="SSF49879">
    <property type="entry name" value="SMAD/FHA domain"/>
    <property type="match status" value="1"/>
</dbReference>
<feature type="region of interest" description="Disordered" evidence="1">
    <location>
        <begin position="625"/>
        <end position="660"/>
    </location>
</feature>
<protein>
    <recommendedName>
        <fullName evidence="2">FHA domain-containing protein</fullName>
    </recommendedName>
</protein>
<dbReference type="AlphaFoldDB" id="A0AAV1TQS4"/>